<reference evidence="1" key="1">
    <citation type="journal article" date="2020" name="mSystems">
        <title>Genome- and Community-Level Interaction Insights into Carbon Utilization and Element Cycling Functions of Hydrothermarchaeota in Hydrothermal Sediment.</title>
        <authorList>
            <person name="Zhou Z."/>
            <person name="Liu Y."/>
            <person name="Xu W."/>
            <person name="Pan J."/>
            <person name="Luo Z.H."/>
            <person name="Li M."/>
        </authorList>
    </citation>
    <scope>NUCLEOTIDE SEQUENCE [LARGE SCALE GENOMIC DNA]</scope>
    <source>
        <strain evidence="1">SpSt-1105</strain>
    </source>
</reference>
<dbReference type="InterPro" id="IPR041164">
    <property type="entry name" value="LDcluster4"/>
</dbReference>
<dbReference type="Gene3D" id="3.40.50.450">
    <property type="match status" value="1"/>
</dbReference>
<name>A0A7J3Z7U2_9CREN</name>
<organism evidence="1">
    <name type="scientific">Ignisphaera aggregans</name>
    <dbReference type="NCBI Taxonomy" id="334771"/>
    <lineage>
        <taxon>Archaea</taxon>
        <taxon>Thermoproteota</taxon>
        <taxon>Thermoprotei</taxon>
        <taxon>Desulfurococcales</taxon>
        <taxon>Desulfurococcaceae</taxon>
        <taxon>Ignisphaera</taxon>
    </lineage>
</organism>
<sequence>MIQICFAAYSGEPPRDSVIKTLIVMERLGKLCERFAVIVGGYWGLMKHVVDKALELGLPVVIVTPAEQEHEVFPENAIVIKPGASYRVRSVFMVRSCDTLIALGGESGTIQEIVTAYAEGIPVYILRSGFSSDKVELLTPHIDSRALAEVKVFENPEELAIVVSKEVCKTRAEEREERKVKMG</sequence>
<protein>
    <submittedName>
        <fullName evidence="1">LOG family protein</fullName>
    </submittedName>
</protein>
<evidence type="ECO:0000313" key="1">
    <source>
        <dbReference type="EMBL" id="HHQ50846.1"/>
    </source>
</evidence>
<comment type="caution">
    <text evidence="1">The sequence shown here is derived from an EMBL/GenBank/DDBJ whole genome shotgun (WGS) entry which is preliminary data.</text>
</comment>
<dbReference type="AlphaFoldDB" id="A0A7J3Z7U2"/>
<gene>
    <name evidence="1" type="ORF">ENM66_05805</name>
</gene>
<dbReference type="EMBL" id="DRYQ01000086">
    <property type="protein sequence ID" value="HHQ50846.1"/>
    <property type="molecule type" value="Genomic_DNA"/>
</dbReference>
<proteinExistence type="predicted"/>
<accession>A0A7J3Z7U2</accession>
<dbReference type="SUPFAM" id="SSF102405">
    <property type="entry name" value="MCP/YpsA-like"/>
    <property type="match status" value="1"/>
</dbReference>
<dbReference type="Pfam" id="PF18306">
    <property type="entry name" value="LDcluster4"/>
    <property type="match status" value="1"/>
</dbReference>